<name>A0A1F7Z4N6_9BACT</name>
<protein>
    <recommendedName>
        <fullName evidence="1">Putative auto-transporter adhesin head GIN domain-containing protein</fullName>
    </recommendedName>
</protein>
<dbReference type="Proteomes" id="UP000177169">
    <property type="component" value="Unassembled WGS sequence"/>
</dbReference>
<feature type="domain" description="Putative auto-transporter adhesin head GIN" evidence="1">
    <location>
        <begin position="82"/>
        <end position="302"/>
    </location>
</feature>
<gene>
    <name evidence="2" type="ORF">A3D01_05560</name>
</gene>
<dbReference type="Gene3D" id="2.160.20.120">
    <property type="match status" value="1"/>
</dbReference>
<proteinExistence type="predicted"/>
<dbReference type="InterPro" id="IPR021255">
    <property type="entry name" value="DUF2807"/>
</dbReference>
<dbReference type="Pfam" id="PF10988">
    <property type="entry name" value="DUF2807"/>
    <property type="match status" value="1"/>
</dbReference>
<evidence type="ECO:0000313" key="3">
    <source>
        <dbReference type="Proteomes" id="UP000177169"/>
    </source>
</evidence>
<sequence length="323" mass="33081">MSQVANINGKKVFSDKQVASIINTRVTFTDGSWCDVATGEVVNKGQGFINIGSSAEESGEKITVGPKTFSANALEVRDIIADLDVQVHQANTIEVIIVGPANEVKNIHIKQEGNTVVVEGEDGEASGADVTIISGRGGSFTRVGRISGSGVVIGGSIRGTSIISGDVVFGRNVIISGGGENLTKVTVKVPKGASLNLSDIEGKTRLGDTEGSLRLHIGGGGDVNVGKVQKVNAKISGSGRVAISSIQGNAKLRVSGSGDFSVAGGDIGELEADVSGSGDINIRATVQEADLSVSGSGDIYVFKVVNRPQKHLSGSGSIRVGNW</sequence>
<organism evidence="2 3">
    <name type="scientific">Candidatus Woesebacteria bacterium RIFCSPHIGHO2_02_FULL_39_13</name>
    <dbReference type="NCBI Taxonomy" id="1802505"/>
    <lineage>
        <taxon>Bacteria</taxon>
        <taxon>Candidatus Woeseibacteriota</taxon>
    </lineage>
</organism>
<comment type="caution">
    <text evidence="2">The sequence shown here is derived from an EMBL/GenBank/DDBJ whole genome shotgun (WGS) entry which is preliminary data.</text>
</comment>
<reference evidence="2 3" key="1">
    <citation type="journal article" date="2016" name="Nat. Commun.">
        <title>Thousands of microbial genomes shed light on interconnected biogeochemical processes in an aquifer system.</title>
        <authorList>
            <person name="Anantharaman K."/>
            <person name="Brown C.T."/>
            <person name="Hug L.A."/>
            <person name="Sharon I."/>
            <person name="Castelle C.J."/>
            <person name="Probst A.J."/>
            <person name="Thomas B.C."/>
            <person name="Singh A."/>
            <person name="Wilkins M.J."/>
            <person name="Karaoz U."/>
            <person name="Brodie E.L."/>
            <person name="Williams K.H."/>
            <person name="Hubbard S.S."/>
            <person name="Banfield J.F."/>
        </authorList>
    </citation>
    <scope>NUCLEOTIDE SEQUENCE [LARGE SCALE GENOMIC DNA]</scope>
</reference>
<evidence type="ECO:0000259" key="1">
    <source>
        <dbReference type="Pfam" id="PF10988"/>
    </source>
</evidence>
<dbReference type="EMBL" id="MGGR01000006">
    <property type="protein sequence ID" value="OGM34411.1"/>
    <property type="molecule type" value="Genomic_DNA"/>
</dbReference>
<accession>A0A1F7Z4N6</accession>
<evidence type="ECO:0000313" key="2">
    <source>
        <dbReference type="EMBL" id="OGM34411.1"/>
    </source>
</evidence>
<dbReference type="AlphaFoldDB" id="A0A1F7Z4N6"/>